<dbReference type="GO" id="GO:0006956">
    <property type="term" value="P:complement activation"/>
    <property type="evidence" value="ECO:0007669"/>
    <property type="project" value="TreeGrafter"/>
</dbReference>
<reference evidence="8" key="3">
    <citation type="submission" date="2025-08" db="UniProtKB">
        <authorList>
            <consortium name="Ensembl"/>
        </authorList>
    </citation>
    <scope>IDENTIFICATION</scope>
    <source>
        <strain evidence="8">JP 163 A</strain>
    </source>
</reference>
<dbReference type="PROSITE" id="PS50923">
    <property type="entry name" value="SUSHI"/>
    <property type="match status" value="2"/>
</dbReference>
<dbReference type="Gene3D" id="3.40.50.410">
    <property type="entry name" value="von Willebrand factor, type A domain"/>
    <property type="match status" value="1"/>
</dbReference>
<feature type="transmembrane region" description="Helical" evidence="6">
    <location>
        <begin position="70"/>
        <end position="87"/>
    </location>
</feature>
<dbReference type="SUPFAM" id="SSF53300">
    <property type="entry name" value="vWA-like"/>
    <property type="match status" value="1"/>
</dbReference>
<dbReference type="SMART" id="SM00032">
    <property type="entry name" value="CCP"/>
    <property type="match status" value="3"/>
</dbReference>
<feature type="domain" description="Sushi" evidence="7">
    <location>
        <begin position="216"/>
        <end position="273"/>
    </location>
</feature>
<accession>A0A3B5PYB9</accession>
<keyword evidence="6" id="KW-0812">Transmembrane</keyword>
<evidence type="ECO:0000313" key="9">
    <source>
        <dbReference type="Proteomes" id="UP000002852"/>
    </source>
</evidence>
<evidence type="ECO:0000256" key="5">
    <source>
        <dbReference type="PROSITE-ProRule" id="PRU00302"/>
    </source>
</evidence>
<comment type="caution">
    <text evidence="5">Lacks conserved residue(s) required for the propagation of feature annotation.</text>
</comment>
<evidence type="ECO:0000256" key="6">
    <source>
        <dbReference type="SAM" id="Phobius"/>
    </source>
</evidence>
<dbReference type="Pfam" id="PF00084">
    <property type="entry name" value="Sushi"/>
    <property type="match status" value="3"/>
</dbReference>
<dbReference type="PANTHER" id="PTHR46393">
    <property type="entry name" value="SUSHI DOMAIN-CONTAINING PROTEIN"/>
    <property type="match status" value="1"/>
</dbReference>
<organism evidence="8 9">
    <name type="scientific">Xiphophorus maculatus</name>
    <name type="common">Southern platyfish</name>
    <name type="synonym">Platypoecilus maculatus</name>
    <dbReference type="NCBI Taxonomy" id="8083"/>
    <lineage>
        <taxon>Eukaryota</taxon>
        <taxon>Metazoa</taxon>
        <taxon>Chordata</taxon>
        <taxon>Craniata</taxon>
        <taxon>Vertebrata</taxon>
        <taxon>Euteleostomi</taxon>
        <taxon>Actinopterygii</taxon>
        <taxon>Neopterygii</taxon>
        <taxon>Teleostei</taxon>
        <taxon>Neoteleostei</taxon>
        <taxon>Acanthomorphata</taxon>
        <taxon>Ovalentaria</taxon>
        <taxon>Atherinomorphae</taxon>
        <taxon>Cyprinodontiformes</taxon>
        <taxon>Poeciliidae</taxon>
        <taxon>Poeciliinae</taxon>
        <taxon>Xiphophorus</taxon>
    </lineage>
</organism>
<evidence type="ECO:0000259" key="7">
    <source>
        <dbReference type="PROSITE" id="PS50923"/>
    </source>
</evidence>
<dbReference type="GO" id="GO:0070062">
    <property type="term" value="C:extracellular exosome"/>
    <property type="evidence" value="ECO:0007669"/>
    <property type="project" value="TreeGrafter"/>
</dbReference>
<dbReference type="SUPFAM" id="SSF57535">
    <property type="entry name" value="Complement control module/SCR domain"/>
    <property type="match status" value="3"/>
</dbReference>
<reference evidence="9" key="1">
    <citation type="submission" date="2012-01" db="EMBL/GenBank/DDBJ databases">
        <authorList>
            <person name="Walter R."/>
            <person name="Schartl M."/>
            <person name="Warren W."/>
        </authorList>
    </citation>
    <scope>NUCLEOTIDE SEQUENCE [LARGE SCALE GENOMIC DNA]</scope>
    <source>
        <strain evidence="9">JP 163 A</strain>
    </source>
</reference>
<feature type="disulfide bond" evidence="5">
    <location>
        <begin position="244"/>
        <end position="271"/>
    </location>
</feature>
<evidence type="ECO:0000256" key="3">
    <source>
        <dbReference type="ARBA" id="ARBA00023157"/>
    </source>
</evidence>
<keyword evidence="9" id="KW-1185">Reference proteome</keyword>
<dbReference type="GeneTree" id="ENSGT00940000158605"/>
<keyword evidence="1 5" id="KW-0768">Sushi</keyword>
<dbReference type="AlphaFoldDB" id="A0A3B5PYB9"/>
<sequence length="362" mass="41284">MQTPCRKTPGRELNPGPSCCKATALPTAPLYYIILYYIILYYIILYYIILYYIILYYIIFYYILLYYIRLYYIILYHIILYYIILYYPSIHPSIFFRLSEGGNFTLTKKLEKGSLLIYRCNDGYYPYPALTRMCQPNGSWKPAPRRFSPQKCKLVECPDPNVMENGNVSPPEVQYFVGNETSYECYSGYTLRGSSKRICLPNGKWSGSTPICSPGSACPDPGVPPGASRAGNMFGIDDKVRYTCNGELFLVGSKERVCLENGQWTGTEPACYYDTQEGRLIRISKSGTLNIYIGVDISESIEKEDFEKARDAIITLIKKVRTSLTLELPKIPKMGIFVQVPERGQFGPVPRATREGPVWPCP</sequence>
<evidence type="ECO:0000313" key="8">
    <source>
        <dbReference type="Ensembl" id="ENSXMAP00000022691.1"/>
    </source>
</evidence>
<feature type="transmembrane region" description="Helical" evidence="6">
    <location>
        <begin position="34"/>
        <end position="63"/>
    </location>
</feature>
<dbReference type="CDD" id="cd00033">
    <property type="entry name" value="CCP"/>
    <property type="match status" value="3"/>
</dbReference>
<name>A0A3B5PYB9_XIPMA</name>
<reference evidence="8" key="4">
    <citation type="submission" date="2025-09" db="UniProtKB">
        <authorList>
            <consortium name="Ensembl"/>
        </authorList>
    </citation>
    <scope>IDENTIFICATION</scope>
    <source>
        <strain evidence="8">JP 163 A</strain>
    </source>
</reference>
<dbReference type="GO" id="GO:0009617">
    <property type="term" value="P:response to bacterium"/>
    <property type="evidence" value="ECO:0007669"/>
    <property type="project" value="TreeGrafter"/>
</dbReference>
<feature type="disulfide bond" evidence="5">
    <location>
        <begin position="185"/>
        <end position="212"/>
    </location>
</feature>
<dbReference type="Gene3D" id="2.10.70.10">
    <property type="entry name" value="Complement Module, domain 1"/>
    <property type="match status" value="3"/>
</dbReference>
<dbReference type="FunFam" id="2.10.70.10:FF:000019">
    <property type="entry name" value="Complement factor b,-like"/>
    <property type="match status" value="1"/>
</dbReference>
<dbReference type="Ensembl" id="ENSXMAT00000034377.1">
    <property type="protein sequence ID" value="ENSXMAP00000022691.1"/>
    <property type="gene ID" value="ENSXMAG00000022560.1"/>
</dbReference>
<reference evidence="9" key="2">
    <citation type="journal article" date="2013" name="Nat. Genet.">
        <title>The genome of the platyfish, Xiphophorus maculatus, provides insights into evolutionary adaptation and several complex traits.</title>
        <authorList>
            <person name="Schartl M."/>
            <person name="Walter R.B."/>
            <person name="Shen Y."/>
            <person name="Garcia T."/>
            <person name="Catchen J."/>
            <person name="Amores A."/>
            <person name="Braasch I."/>
            <person name="Chalopin D."/>
            <person name="Volff J.N."/>
            <person name="Lesch K.P."/>
            <person name="Bisazza A."/>
            <person name="Minx P."/>
            <person name="Hillier L."/>
            <person name="Wilson R.K."/>
            <person name="Fuerstenberg S."/>
            <person name="Boore J."/>
            <person name="Searle S."/>
            <person name="Postlethwait J.H."/>
            <person name="Warren W.C."/>
        </authorList>
    </citation>
    <scope>NUCLEOTIDE SEQUENCE [LARGE SCALE GENOMIC DNA]</scope>
    <source>
        <strain evidence="9">JP 163 A</strain>
    </source>
</reference>
<dbReference type="PANTHER" id="PTHR46393:SF6">
    <property type="entry name" value="COMPLEMENT C2-RELATED"/>
    <property type="match status" value="1"/>
</dbReference>
<keyword evidence="6" id="KW-0472">Membrane</keyword>
<proteinExistence type="predicted"/>
<evidence type="ECO:0000256" key="4">
    <source>
        <dbReference type="ARBA" id="ARBA00023180"/>
    </source>
</evidence>
<keyword evidence="4" id="KW-0325">Glycoprotein</keyword>
<keyword evidence="3 5" id="KW-1015">Disulfide bond</keyword>
<evidence type="ECO:0000256" key="2">
    <source>
        <dbReference type="ARBA" id="ARBA00022737"/>
    </source>
</evidence>
<dbReference type="Proteomes" id="UP000002852">
    <property type="component" value="Unassembled WGS sequence"/>
</dbReference>
<keyword evidence="2" id="KW-0677">Repeat</keyword>
<dbReference type="InterPro" id="IPR036465">
    <property type="entry name" value="vWFA_dom_sf"/>
</dbReference>
<dbReference type="InterPro" id="IPR000436">
    <property type="entry name" value="Sushi_SCR_CCP_dom"/>
</dbReference>
<evidence type="ECO:0000256" key="1">
    <source>
        <dbReference type="ARBA" id="ARBA00022659"/>
    </source>
</evidence>
<feature type="domain" description="Sushi" evidence="7">
    <location>
        <begin position="155"/>
        <end position="214"/>
    </location>
</feature>
<keyword evidence="6" id="KW-1133">Transmembrane helix</keyword>
<dbReference type="InterPro" id="IPR035976">
    <property type="entry name" value="Sushi/SCR/CCP_sf"/>
</dbReference>
<protein>
    <recommendedName>
        <fullName evidence="7">Sushi domain-containing protein</fullName>
    </recommendedName>
</protein>